<evidence type="ECO:0000313" key="3">
    <source>
        <dbReference type="EnsemblPlants" id="LPERR06G02950.2"/>
    </source>
</evidence>
<keyword evidence="1" id="KW-0430">Lectin</keyword>
<sequence length="148" mass="15876">MTKKLVKIGPWGGGGGSAKDIDVPPKKLVGMTIYSSTESVCSLAYSYVGVDGHRHDIGPWGGCRPENPTKIELDSTEYVKEISGTHGELQNVADLVTYLKIVTNICTYECGVPNGTAFSVPLQDGARVVGFFGRFGWLVDAIGIYVHP</sequence>
<dbReference type="STRING" id="77586.A0A0D9WLV4"/>
<dbReference type="AlphaFoldDB" id="A0A0D9WLV4"/>
<dbReference type="Proteomes" id="UP000032180">
    <property type="component" value="Chromosome 6"/>
</dbReference>
<dbReference type="SUPFAM" id="SSF51101">
    <property type="entry name" value="Mannose-binding lectins"/>
    <property type="match status" value="1"/>
</dbReference>
<evidence type="ECO:0000313" key="4">
    <source>
        <dbReference type="Proteomes" id="UP000032180"/>
    </source>
</evidence>
<dbReference type="Gramene" id="LPERR06G02950.1">
    <property type="protein sequence ID" value="LPERR06G02950.1"/>
    <property type="gene ID" value="LPERR06G02950"/>
</dbReference>
<name>A0A0D9WLV4_9ORYZ</name>
<dbReference type="Pfam" id="PF01419">
    <property type="entry name" value="Jacalin"/>
    <property type="match status" value="1"/>
</dbReference>
<dbReference type="GO" id="GO:0030246">
    <property type="term" value="F:carbohydrate binding"/>
    <property type="evidence" value="ECO:0007669"/>
    <property type="project" value="UniProtKB-KW"/>
</dbReference>
<accession>A0A0D9WLV4</accession>
<feature type="domain" description="Jacalin-type lectin" evidence="2">
    <location>
        <begin position="5"/>
        <end position="148"/>
    </location>
</feature>
<dbReference type="InterPro" id="IPR001229">
    <property type="entry name" value="Jacalin-like_lectin_dom"/>
</dbReference>
<evidence type="ECO:0000256" key="1">
    <source>
        <dbReference type="ARBA" id="ARBA00022734"/>
    </source>
</evidence>
<protein>
    <recommendedName>
        <fullName evidence="2">Jacalin-type lectin domain-containing protein</fullName>
    </recommendedName>
</protein>
<dbReference type="InterPro" id="IPR036404">
    <property type="entry name" value="Jacalin-like_lectin_dom_sf"/>
</dbReference>
<dbReference type="Gramene" id="LPERR06G02950.2">
    <property type="protein sequence ID" value="LPERR06G02950.2"/>
    <property type="gene ID" value="LPERR06G02950"/>
</dbReference>
<keyword evidence="4" id="KW-1185">Reference proteome</keyword>
<dbReference type="InterPro" id="IPR033734">
    <property type="entry name" value="Jacalin-like_lectin_dom_plant"/>
</dbReference>
<dbReference type="PANTHER" id="PTHR46506">
    <property type="entry name" value="OS05G0143600 PROTEIN"/>
    <property type="match status" value="1"/>
</dbReference>
<dbReference type="Gene3D" id="2.100.10.30">
    <property type="entry name" value="Jacalin-like lectin domain"/>
    <property type="match status" value="1"/>
</dbReference>
<reference evidence="3 4" key="2">
    <citation type="submission" date="2013-12" db="EMBL/GenBank/DDBJ databases">
        <authorList>
            <person name="Yu Y."/>
            <person name="Lee S."/>
            <person name="de Baynast K."/>
            <person name="Wissotski M."/>
            <person name="Liu L."/>
            <person name="Talag J."/>
            <person name="Goicoechea J."/>
            <person name="Angelova A."/>
            <person name="Jetty R."/>
            <person name="Kudrna D."/>
            <person name="Golser W."/>
            <person name="Rivera L."/>
            <person name="Zhang J."/>
            <person name="Wing R."/>
        </authorList>
    </citation>
    <scope>NUCLEOTIDE SEQUENCE</scope>
</reference>
<proteinExistence type="predicted"/>
<dbReference type="CDD" id="cd09612">
    <property type="entry name" value="Jacalin"/>
    <property type="match status" value="1"/>
</dbReference>
<dbReference type="EnsemblPlants" id="LPERR06G02950.2">
    <property type="protein sequence ID" value="LPERR06G02950.2"/>
    <property type="gene ID" value="LPERR06G02950"/>
</dbReference>
<dbReference type="HOGENOM" id="CLU_078923_4_0_1"/>
<reference evidence="3 4" key="1">
    <citation type="submission" date="2012-08" db="EMBL/GenBank/DDBJ databases">
        <title>Oryza genome evolution.</title>
        <authorList>
            <person name="Wing R.A."/>
        </authorList>
    </citation>
    <scope>NUCLEOTIDE SEQUENCE</scope>
</reference>
<evidence type="ECO:0000259" key="2">
    <source>
        <dbReference type="PROSITE" id="PS51752"/>
    </source>
</evidence>
<dbReference type="SMART" id="SM00915">
    <property type="entry name" value="Jacalin"/>
    <property type="match status" value="1"/>
</dbReference>
<reference evidence="3" key="3">
    <citation type="submission" date="2015-04" db="UniProtKB">
        <authorList>
            <consortium name="EnsemblPlants"/>
        </authorList>
    </citation>
    <scope>IDENTIFICATION</scope>
</reference>
<dbReference type="EnsemblPlants" id="LPERR06G02950.1">
    <property type="protein sequence ID" value="LPERR06G02950.1"/>
    <property type="gene ID" value="LPERR06G02950"/>
</dbReference>
<organism evidence="3 4">
    <name type="scientific">Leersia perrieri</name>
    <dbReference type="NCBI Taxonomy" id="77586"/>
    <lineage>
        <taxon>Eukaryota</taxon>
        <taxon>Viridiplantae</taxon>
        <taxon>Streptophyta</taxon>
        <taxon>Embryophyta</taxon>
        <taxon>Tracheophyta</taxon>
        <taxon>Spermatophyta</taxon>
        <taxon>Magnoliopsida</taxon>
        <taxon>Liliopsida</taxon>
        <taxon>Poales</taxon>
        <taxon>Poaceae</taxon>
        <taxon>BOP clade</taxon>
        <taxon>Oryzoideae</taxon>
        <taxon>Oryzeae</taxon>
        <taxon>Oryzinae</taxon>
        <taxon>Leersia</taxon>
    </lineage>
</organism>
<dbReference type="PROSITE" id="PS51752">
    <property type="entry name" value="JACALIN_LECTIN"/>
    <property type="match status" value="1"/>
</dbReference>